<sequence>KRYCSHETTTQFHIVLRTFGIYYHVLGFMMFVSKFCTIFLVLEATFFTSNVCAFSKMVKLESVFRFANIYGDHMVLQMKPFSAVVWGFGEIGQTVDVKLGGEVQTTEVVKGPEGSGVWKVTLDSRGAGGPYNITATSKVDNVMKTITLEDVLFGDVWVCSGQSNMQFTVSQAINASEASKEADNYPEIRLFTASLIESETPLYELKEVEQPWSVASSETVNGGTWKYFSAVCWFYGKNLYDQFKRPLGLVATDWGGTPVEAWSSPDALRKCNVTGNKVDNLYLLPEDESFKGPQSHSVLYNAMIHPFLNMTIYGAIWYQGEANAGAPYNYNCTFPAMIDDWRSKWFYGTDDLTDPEFPFGFVQLSANGNDSTIADGFPVIRWAQTANYGYVPNLRETNVFMAVAMDLGNASSPYGSVHPNDKQDVGYRLALAGRAVAYGDLDVYYSGPIVSDVIITAPAKSNTTWIATVKYHHESVGLGGIELRSDHGFEFYCALPGQSEITQAKIVSSDFSSVHVTGDCPHEMSVQGIRYAWYTKPCDFKKCAVYSKENDLPGPPFTWNAPVN</sequence>
<dbReference type="SUPFAM" id="SSF52266">
    <property type="entry name" value="SGNH hydrolase"/>
    <property type="match status" value="1"/>
</dbReference>
<dbReference type="Proteomes" id="UP000275408">
    <property type="component" value="Unassembled WGS sequence"/>
</dbReference>
<dbReference type="GO" id="GO:0005975">
    <property type="term" value="P:carbohydrate metabolic process"/>
    <property type="evidence" value="ECO:0007669"/>
    <property type="project" value="TreeGrafter"/>
</dbReference>
<name>A0A3M6TS62_POCDA</name>
<evidence type="ECO:0000259" key="3">
    <source>
        <dbReference type="Pfam" id="PF03629"/>
    </source>
</evidence>
<evidence type="ECO:0000256" key="2">
    <source>
        <dbReference type="SAM" id="Phobius"/>
    </source>
</evidence>
<dbReference type="AlphaFoldDB" id="A0A3M6TS62"/>
<keyword evidence="1" id="KW-0378">Hydrolase</keyword>
<evidence type="ECO:0000313" key="4">
    <source>
        <dbReference type="EMBL" id="RMX44176.1"/>
    </source>
</evidence>
<dbReference type="Gene3D" id="3.40.50.1110">
    <property type="entry name" value="SGNH hydrolase"/>
    <property type="match status" value="1"/>
</dbReference>
<protein>
    <recommendedName>
        <fullName evidence="3">Sialate O-acetylesterase domain-containing protein</fullName>
    </recommendedName>
</protein>
<dbReference type="InterPro" id="IPR005181">
    <property type="entry name" value="SASA"/>
</dbReference>
<keyword evidence="2" id="KW-1133">Transmembrane helix</keyword>
<dbReference type="STRING" id="46731.A0A3M6TS62"/>
<dbReference type="EMBL" id="RCHS01003049">
    <property type="protein sequence ID" value="RMX44176.1"/>
    <property type="molecule type" value="Genomic_DNA"/>
</dbReference>
<keyword evidence="2" id="KW-0812">Transmembrane</keyword>
<proteinExistence type="predicted"/>
<dbReference type="GO" id="GO:0001681">
    <property type="term" value="F:sialate O-acetylesterase activity"/>
    <property type="evidence" value="ECO:0007669"/>
    <property type="project" value="InterPro"/>
</dbReference>
<organism evidence="4 5">
    <name type="scientific">Pocillopora damicornis</name>
    <name type="common">Cauliflower coral</name>
    <name type="synonym">Millepora damicornis</name>
    <dbReference type="NCBI Taxonomy" id="46731"/>
    <lineage>
        <taxon>Eukaryota</taxon>
        <taxon>Metazoa</taxon>
        <taxon>Cnidaria</taxon>
        <taxon>Anthozoa</taxon>
        <taxon>Hexacorallia</taxon>
        <taxon>Scleractinia</taxon>
        <taxon>Astrocoeniina</taxon>
        <taxon>Pocilloporidae</taxon>
        <taxon>Pocillopora</taxon>
    </lineage>
</organism>
<dbReference type="Pfam" id="PF03629">
    <property type="entry name" value="SASA"/>
    <property type="match status" value="1"/>
</dbReference>
<reference evidence="4 5" key="1">
    <citation type="journal article" date="2018" name="Sci. Rep.">
        <title>Comparative analysis of the Pocillopora damicornis genome highlights role of immune system in coral evolution.</title>
        <authorList>
            <person name="Cunning R."/>
            <person name="Bay R.A."/>
            <person name="Gillette P."/>
            <person name="Baker A.C."/>
            <person name="Traylor-Knowles N."/>
        </authorList>
    </citation>
    <scope>NUCLEOTIDE SEQUENCE [LARGE SCALE GENOMIC DNA]</scope>
    <source>
        <strain evidence="4">RSMAS</strain>
        <tissue evidence="4">Whole animal</tissue>
    </source>
</reference>
<dbReference type="InterPro" id="IPR036514">
    <property type="entry name" value="SGNH_hydro_sf"/>
</dbReference>
<dbReference type="OrthoDB" id="42638at2759"/>
<keyword evidence="5" id="KW-1185">Reference proteome</keyword>
<accession>A0A3M6TS62</accession>
<dbReference type="PANTHER" id="PTHR22901">
    <property type="entry name" value="SIALATE O-ACETYLESTERASE"/>
    <property type="match status" value="1"/>
</dbReference>
<comment type="caution">
    <text evidence="4">The sequence shown here is derived from an EMBL/GenBank/DDBJ whole genome shotgun (WGS) entry which is preliminary data.</text>
</comment>
<evidence type="ECO:0000256" key="1">
    <source>
        <dbReference type="ARBA" id="ARBA00022801"/>
    </source>
</evidence>
<feature type="domain" description="Sialate O-acetylesterase" evidence="3">
    <location>
        <begin position="155"/>
        <end position="371"/>
    </location>
</feature>
<feature type="non-terminal residue" evidence="4">
    <location>
        <position position="1"/>
    </location>
</feature>
<keyword evidence="2" id="KW-0472">Membrane</keyword>
<dbReference type="PANTHER" id="PTHR22901:SF0">
    <property type="entry name" value="SIALATE O-ACETYLESTERASE"/>
    <property type="match status" value="1"/>
</dbReference>
<feature type="transmembrane region" description="Helical" evidence="2">
    <location>
        <begin position="21"/>
        <end position="42"/>
    </location>
</feature>
<gene>
    <name evidence="4" type="ORF">pdam_00002513</name>
</gene>
<evidence type="ECO:0000313" key="5">
    <source>
        <dbReference type="Proteomes" id="UP000275408"/>
    </source>
</evidence>
<dbReference type="InterPro" id="IPR039329">
    <property type="entry name" value="SIAE"/>
</dbReference>